<accession>A0A2S8GC54</accession>
<dbReference type="AlphaFoldDB" id="A0A2S8GC54"/>
<reference evidence="1 2" key="1">
    <citation type="submission" date="2018-02" db="EMBL/GenBank/DDBJ databases">
        <title>Comparative genomes isolates from brazilian mangrove.</title>
        <authorList>
            <person name="Araujo J.E."/>
            <person name="Taketani R.G."/>
            <person name="Silva M.C.P."/>
            <person name="Loureco M.V."/>
            <person name="Andreote F.D."/>
        </authorList>
    </citation>
    <scope>NUCLEOTIDE SEQUENCE [LARGE SCALE GENOMIC DNA]</scope>
    <source>
        <strain evidence="1 2">Nap-Phe MGV</strain>
    </source>
</reference>
<evidence type="ECO:0000313" key="2">
    <source>
        <dbReference type="Proteomes" id="UP000237819"/>
    </source>
</evidence>
<dbReference type="RefSeq" id="WP_105338625.1">
    <property type="nucleotide sequence ID" value="NZ_PUHZ01000025.1"/>
</dbReference>
<gene>
    <name evidence="1" type="ORF">C5Y93_27180</name>
</gene>
<proteinExistence type="predicted"/>
<dbReference type="EMBL" id="PUHZ01000025">
    <property type="protein sequence ID" value="PQO42042.1"/>
    <property type="molecule type" value="Genomic_DNA"/>
</dbReference>
<protein>
    <submittedName>
        <fullName evidence="1">DUF4145 domain-containing protein</fullName>
    </submittedName>
</protein>
<dbReference type="OrthoDB" id="285419at2"/>
<dbReference type="Proteomes" id="UP000237819">
    <property type="component" value="Unassembled WGS sequence"/>
</dbReference>
<name>A0A2S8GC54_9BACT</name>
<organism evidence="1 2">
    <name type="scientific">Blastopirellula marina</name>
    <dbReference type="NCBI Taxonomy" id="124"/>
    <lineage>
        <taxon>Bacteria</taxon>
        <taxon>Pseudomonadati</taxon>
        <taxon>Planctomycetota</taxon>
        <taxon>Planctomycetia</taxon>
        <taxon>Pirellulales</taxon>
        <taxon>Pirellulaceae</taxon>
        <taxon>Blastopirellula</taxon>
    </lineage>
</organism>
<comment type="caution">
    <text evidence="1">The sequence shown here is derived from an EMBL/GenBank/DDBJ whole genome shotgun (WGS) entry which is preliminary data.</text>
</comment>
<evidence type="ECO:0000313" key="1">
    <source>
        <dbReference type="EMBL" id="PQO42042.1"/>
    </source>
</evidence>
<sequence length="209" mass="24023">MIDRVQKRFGQLTSRAEQISESIRNKNVSGLDVDKWYANVDSLFYQIFPSDFPHRVKFSRDAGAYDEPDLVFYYRLAVFEAARDDYENGFLFDLKALVNAEVFSDELEQAEYFLQGNHRVPAAVVSGTVLEATLRALCDRNGIEKATSVNRMNDDLTKAAVYNKMMHDQIQAWAKIRNSAAHGYPDEFNDIQVKLMIDGIRDFITRQMT</sequence>